<dbReference type="InterPro" id="IPR024041">
    <property type="entry name" value="NH4_transpt_AmtB-like_dom"/>
</dbReference>
<organism evidence="11 12">
    <name type="scientific">Daphnia galeata</name>
    <dbReference type="NCBI Taxonomy" id="27404"/>
    <lineage>
        <taxon>Eukaryota</taxon>
        <taxon>Metazoa</taxon>
        <taxon>Ecdysozoa</taxon>
        <taxon>Arthropoda</taxon>
        <taxon>Crustacea</taxon>
        <taxon>Branchiopoda</taxon>
        <taxon>Diplostraca</taxon>
        <taxon>Cladocera</taxon>
        <taxon>Anomopoda</taxon>
        <taxon>Daphniidae</taxon>
        <taxon>Daphnia</taxon>
    </lineage>
</organism>
<keyword evidence="3" id="KW-0813">Transport</keyword>
<feature type="signal peptide" evidence="9">
    <location>
        <begin position="1"/>
        <end position="21"/>
    </location>
</feature>
<evidence type="ECO:0000256" key="5">
    <source>
        <dbReference type="ARBA" id="ARBA00022989"/>
    </source>
</evidence>
<dbReference type="OrthoDB" id="534912at2759"/>
<dbReference type="Pfam" id="PF00909">
    <property type="entry name" value="Ammonium_transp"/>
    <property type="match status" value="1"/>
</dbReference>
<evidence type="ECO:0000259" key="10">
    <source>
        <dbReference type="Pfam" id="PF00909"/>
    </source>
</evidence>
<comment type="similarity">
    <text evidence="2">Belongs to the ammonia transporter channel (TC 1.A.11.2) family.</text>
</comment>
<comment type="caution">
    <text evidence="11">The sequence shown here is derived from an EMBL/GenBank/DDBJ whole genome shotgun (WGS) entry which is preliminary data.</text>
</comment>
<feature type="transmembrane region" description="Helical" evidence="8">
    <location>
        <begin position="88"/>
        <end position="108"/>
    </location>
</feature>
<evidence type="ECO:0000256" key="7">
    <source>
        <dbReference type="ARBA" id="ARBA00023177"/>
    </source>
</evidence>
<keyword evidence="5 8" id="KW-1133">Transmembrane helix</keyword>
<dbReference type="GO" id="GO:0097272">
    <property type="term" value="P:ammonium homeostasis"/>
    <property type="evidence" value="ECO:0007669"/>
    <property type="project" value="TreeGrafter"/>
</dbReference>
<dbReference type="Proteomes" id="UP000789390">
    <property type="component" value="Unassembled WGS sequence"/>
</dbReference>
<evidence type="ECO:0000256" key="4">
    <source>
        <dbReference type="ARBA" id="ARBA00022692"/>
    </source>
</evidence>
<comment type="subcellular location">
    <subcellularLocation>
        <location evidence="1">Membrane</location>
        <topology evidence="1">Multi-pass membrane protein</topology>
    </subcellularLocation>
</comment>
<name>A0A8J2WID2_9CRUS</name>
<dbReference type="GO" id="GO:0008519">
    <property type="term" value="F:ammonium channel activity"/>
    <property type="evidence" value="ECO:0007669"/>
    <property type="project" value="InterPro"/>
</dbReference>
<evidence type="ECO:0000256" key="2">
    <source>
        <dbReference type="ARBA" id="ARBA00005887"/>
    </source>
</evidence>
<protein>
    <recommendedName>
        <fullName evidence="10">Ammonium transporter AmtB-like domain-containing protein</fullName>
    </recommendedName>
</protein>
<dbReference type="InterPro" id="IPR029020">
    <property type="entry name" value="Ammonium/urea_transptr"/>
</dbReference>
<accession>A0A8J2WID2</accession>
<feature type="transmembrane region" description="Helical" evidence="8">
    <location>
        <begin position="65"/>
        <end position="82"/>
    </location>
</feature>
<feature type="chain" id="PRO_5035217278" description="Ammonium transporter AmtB-like domain-containing protein" evidence="9">
    <location>
        <begin position="22"/>
        <end position="145"/>
    </location>
</feature>
<feature type="domain" description="Ammonium transporter AmtB-like" evidence="10">
    <location>
        <begin position="2"/>
        <end position="77"/>
    </location>
</feature>
<proteinExistence type="inferred from homology"/>
<reference evidence="11" key="1">
    <citation type="submission" date="2021-11" db="EMBL/GenBank/DDBJ databases">
        <authorList>
            <person name="Schell T."/>
        </authorList>
    </citation>
    <scope>NUCLEOTIDE SEQUENCE</scope>
    <source>
        <strain evidence="11">M5</strain>
    </source>
</reference>
<dbReference type="EMBL" id="CAKKLH010000091">
    <property type="protein sequence ID" value="CAH0102749.1"/>
    <property type="molecule type" value="Genomic_DNA"/>
</dbReference>
<dbReference type="AlphaFoldDB" id="A0A8J2WID2"/>
<evidence type="ECO:0000256" key="3">
    <source>
        <dbReference type="ARBA" id="ARBA00022448"/>
    </source>
</evidence>
<keyword evidence="6 8" id="KW-0472">Membrane</keyword>
<dbReference type="GO" id="GO:0005886">
    <property type="term" value="C:plasma membrane"/>
    <property type="evidence" value="ECO:0007669"/>
    <property type="project" value="TreeGrafter"/>
</dbReference>
<dbReference type="PANTHER" id="PTHR11730">
    <property type="entry name" value="AMMONIUM TRANSPORTER"/>
    <property type="match status" value="1"/>
</dbReference>
<gene>
    <name evidence="11" type="ORF">DGAL_LOCUS5267</name>
</gene>
<keyword evidence="4 8" id="KW-0812">Transmembrane</keyword>
<dbReference type="SUPFAM" id="SSF111352">
    <property type="entry name" value="Ammonium transporter"/>
    <property type="match status" value="1"/>
</dbReference>
<keyword evidence="7" id="KW-0924">Ammonia transport</keyword>
<evidence type="ECO:0000256" key="1">
    <source>
        <dbReference type="ARBA" id="ARBA00004141"/>
    </source>
</evidence>
<evidence type="ECO:0000256" key="6">
    <source>
        <dbReference type="ARBA" id="ARBA00023136"/>
    </source>
</evidence>
<keyword evidence="9" id="KW-0732">Signal</keyword>
<evidence type="ECO:0000313" key="11">
    <source>
        <dbReference type="EMBL" id="CAH0102749.1"/>
    </source>
</evidence>
<feature type="transmembrane region" description="Helical" evidence="8">
    <location>
        <begin position="31"/>
        <end position="53"/>
    </location>
</feature>
<keyword evidence="12" id="KW-1185">Reference proteome</keyword>
<evidence type="ECO:0000313" key="12">
    <source>
        <dbReference type="Proteomes" id="UP000789390"/>
    </source>
</evidence>
<evidence type="ECO:0000256" key="9">
    <source>
        <dbReference type="SAM" id="SignalP"/>
    </source>
</evidence>
<evidence type="ECO:0000256" key="8">
    <source>
        <dbReference type="SAM" id="Phobius"/>
    </source>
</evidence>
<dbReference type="Gene3D" id="1.10.3430.10">
    <property type="entry name" value="Ammonium transporter AmtB like domains"/>
    <property type="match status" value="2"/>
</dbReference>
<sequence>MILGAFIFLFGMIAFNAGSQGSISQPGDGFVIAKVAINTLICAMTSAATALIYQRFIVDRLKKNWNYTSGINGSFVGMGLLINAGGGIVIMLWSFSIILILYIVLRYFGLHRVTPSDEEIGLDMALHNQKAYRHCDSKREKSTGY</sequence>
<dbReference type="PANTHER" id="PTHR11730:SF6">
    <property type="entry name" value="AMMONIUM TRANSPORTER"/>
    <property type="match status" value="1"/>
</dbReference>